<dbReference type="EMBL" id="JQAT01000002">
    <property type="protein sequence ID" value="KRN29063.1"/>
    <property type="molecule type" value="Genomic_DNA"/>
</dbReference>
<keyword evidence="4" id="KW-1185">Reference proteome</keyword>
<dbReference type="STRING" id="81857.IV38_GL001279"/>
<gene>
    <name evidence="2" type="ORF">IV38_GL001279</name>
    <name evidence="3" type="ORF">IV40_GL002053</name>
</gene>
<protein>
    <submittedName>
        <fullName evidence="2">Uncharacterized protein</fullName>
    </submittedName>
</protein>
<dbReference type="Proteomes" id="UP000051645">
    <property type="component" value="Unassembled WGS sequence"/>
</dbReference>
<proteinExistence type="predicted"/>
<dbReference type="Proteomes" id="UP000051751">
    <property type="component" value="Unassembled WGS sequence"/>
</dbReference>
<evidence type="ECO:0000256" key="1">
    <source>
        <dbReference type="SAM" id="MobiDB-lite"/>
    </source>
</evidence>
<evidence type="ECO:0000313" key="3">
    <source>
        <dbReference type="EMBL" id="KRN30024.1"/>
    </source>
</evidence>
<dbReference type="RefSeq" id="WP_057771083.1">
    <property type="nucleotide sequence ID" value="NZ_JQAT01000002.1"/>
</dbReference>
<evidence type="ECO:0000313" key="4">
    <source>
        <dbReference type="Proteomes" id="UP000051645"/>
    </source>
</evidence>
<accession>A0A0R2FU94</accession>
<dbReference type="AlphaFoldDB" id="A0A0R2FU94"/>
<name>A0A0R2FU94_9LACO</name>
<evidence type="ECO:0000313" key="5">
    <source>
        <dbReference type="Proteomes" id="UP000051751"/>
    </source>
</evidence>
<dbReference type="EMBL" id="JQAZ01000009">
    <property type="protein sequence ID" value="KRN30024.1"/>
    <property type="molecule type" value="Genomic_DNA"/>
</dbReference>
<reference evidence="4 5" key="1">
    <citation type="journal article" date="2015" name="Genome Announc.">
        <title>Expanding the biotechnology potential of lactobacilli through comparative genomics of 213 strains and associated genera.</title>
        <authorList>
            <person name="Sun Z."/>
            <person name="Harris H.M."/>
            <person name="McCann A."/>
            <person name="Guo C."/>
            <person name="Argimon S."/>
            <person name="Zhang W."/>
            <person name="Yang X."/>
            <person name="Jeffery I.B."/>
            <person name="Cooney J.C."/>
            <person name="Kagawa T.F."/>
            <person name="Liu W."/>
            <person name="Song Y."/>
            <person name="Salvetti E."/>
            <person name="Wrobel A."/>
            <person name="Rasinkangas P."/>
            <person name="Parkhill J."/>
            <person name="Rea M.C."/>
            <person name="O'Sullivan O."/>
            <person name="Ritari J."/>
            <person name="Douillard F.P."/>
            <person name="Paul Ross R."/>
            <person name="Yang R."/>
            <person name="Briner A.E."/>
            <person name="Felis G.E."/>
            <person name="de Vos W.M."/>
            <person name="Barrangou R."/>
            <person name="Klaenhammer T.R."/>
            <person name="Caufield P.W."/>
            <person name="Cui Y."/>
            <person name="Zhang H."/>
            <person name="O'Toole P.W."/>
        </authorList>
    </citation>
    <scope>NUCLEOTIDE SEQUENCE [LARGE SCALE GENOMIC DNA]</scope>
    <source>
        <strain evidence="2 5">ATCC BAA-66</strain>
        <strain evidence="3 4">DSM 13344</strain>
    </source>
</reference>
<comment type="caution">
    <text evidence="2">The sequence shown here is derived from an EMBL/GenBank/DDBJ whole genome shotgun (WGS) entry which is preliminary data.</text>
</comment>
<sequence>MDDAFDVLNSILEDFGITGVDDTPLRNNQPLYLPDDTDSNDSVGDTTHNQKINVKEHRFHHDSEDTDVATDLIKAINDNSNFNAKYDDKEDEIVITNKVAKN</sequence>
<dbReference type="PATRIC" id="fig|81857.3.peg.1285"/>
<organism evidence="2 5">
    <name type="scientific">Lactobacillus selangorensis</name>
    <dbReference type="NCBI Taxonomy" id="81857"/>
    <lineage>
        <taxon>Bacteria</taxon>
        <taxon>Bacillati</taxon>
        <taxon>Bacillota</taxon>
        <taxon>Bacilli</taxon>
        <taxon>Lactobacillales</taxon>
        <taxon>Lactobacillaceae</taxon>
        <taxon>Lactobacillus</taxon>
    </lineage>
</organism>
<evidence type="ECO:0000313" key="2">
    <source>
        <dbReference type="EMBL" id="KRN29063.1"/>
    </source>
</evidence>
<feature type="region of interest" description="Disordered" evidence="1">
    <location>
        <begin position="20"/>
        <end position="47"/>
    </location>
</feature>